<keyword evidence="2" id="KW-0732">Signal</keyword>
<feature type="transmembrane region" description="Helical" evidence="1">
    <location>
        <begin position="220"/>
        <end position="243"/>
    </location>
</feature>
<feature type="transmembrane region" description="Helical" evidence="1">
    <location>
        <begin position="152"/>
        <end position="173"/>
    </location>
</feature>
<protein>
    <submittedName>
        <fullName evidence="3">Uncharacterized protein</fullName>
    </submittedName>
</protein>
<feature type="transmembrane region" description="Helical" evidence="1">
    <location>
        <begin position="179"/>
        <end position="199"/>
    </location>
</feature>
<feature type="transmembrane region" description="Helical" evidence="1">
    <location>
        <begin position="369"/>
        <end position="388"/>
    </location>
</feature>
<name>A0A7S3ZC23_9EUKA</name>
<keyword evidence="1" id="KW-0472">Membrane</keyword>
<gene>
    <name evidence="3" type="ORF">LGLO00237_LOCUS30425</name>
</gene>
<keyword evidence="1" id="KW-1133">Transmembrane helix</keyword>
<keyword evidence="1" id="KW-0812">Transmembrane</keyword>
<evidence type="ECO:0000256" key="2">
    <source>
        <dbReference type="SAM" id="SignalP"/>
    </source>
</evidence>
<evidence type="ECO:0000313" key="3">
    <source>
        <dbReference type="EMBL" id="CAE0678643.1"/>
    </source>
</evidence>
<accession>A0A7S3ZC23</accession>
<organism evidence="3">
    <name type="scientific">Lotharella globosa</name>
    <dbReference type="NCBI Taxonomy" id="91324"/>
    <lineage>
        <taxon>Eukaryota</taxon>
        <taxon>Sar</taxon>
        <taxon>Rhizaria</taxon>
        <taxon>Cercozoa</taxon>
        <taxon>Chlorarachniophyceae</taxon>
        <taxon>Lotharella</taxon>
    </lineage>
</organism>
<reference evidence="3" key="1">
    <citation type="submission" date="2021-01" db="EMBL/GenBank/DDBJ databases">
        <authorList>
            <person name="Corre E."/>
            <person name="Pelletier E."/>
            <person name="Niang G."/>
            <person name="Scheremetjew M."/>
            <person name="Finn R."/>
            <person name="Kale V."/>
            <person name="Holt S."/>
            <person name="Cochrane G."/>
            <person name="Meng A."/>
            <person name="Brown T."/>
            <person name="Cohen L."/>
        </authorList>
    </citation>
    <scope>NUCLEOTIDE SEQUENCE</scope>
    <source>
        <strain evidence="3">CCCM811</strain>
    </source>
</reference>
<feature type="chain" id="PRO_5031352992" evidence="2">
    <location>
        <begin position="22"/>
        <end position="389"/>
    </location>
</feature>
<dbReference type="AlphaFoldDB" id="A0A7S3ZC23"/>
<feature type="transmembrane region" description="Helical" evidence="1">
    <location>
        <begin position="319"/>
        <end position="342"/>
    </location>
</feature>
<feature type="transmembrane region" description="Helical" evidence="1">
    <location>
        <begin position="255"/>
        <end position="274"/>
    </location>
</feature>
<evidence type="ECO:0000256" key="1">
    <source>
        <dbReference type="SAM" id="Phobius"/>
    </source>
</evidence>
<sequence length="389" mass="42523">MCSATWATMLVLTIIAEESEATPLKSSRTILESTVPESSQSELLFFSAPSSDGGRKSMLNGTDQRNFALQAPSAAKTPDFSVPEDSQSEALFFSPAVLRASSPGDSQSDVNEPWELSHAIKAGISFLTATLALVASGSKFDSSAELPHYRNIRVATFGLSSLCTALFLWMAVSNIPWEAFNFLVLLIAGCQSAVIYYFLHLTCVDTLSPSVFRERVNVPVDLILSLLTATAMVGYAASLILILVYNEVRWNQVRYYVHAGTMFGASFLVLVVYIRTLNVMKKAGEHGFEESKTDEGEEVPSISRRETSERSYYHKACSLYARIYIVFPLVLAGAIGLLLFGISSSMMDESASNFYSNAYEGDYNPGDDAVMYTLPVLNAFFLVGSVVCK</sequence>
<proteinExistence type="predicted"/>
<feature type="signal peptide" evidence="2">
    <location>
        <begin position="1"/>
        <end position="21"/>
    </location>
</feature>
<dbReference type="EMBL" id="HBIV01043357">
    <property type="protein sequence ID" value="CAE0678643.1"/>
    <property type="molecule type" value="Transcribed_RNA"/>
</dbReference>